<dbReference type="InterPro" id="IPR019410">
    <property type="entry name" value="Methyltransf_16"/>
</dbReference>
<name>A0A1G4IQK0_9SACH</name>
<reference evidence="2 3" key="1">
    <citation type="submission" date="2016-03" db="EMBL/GenBank/DDBJ databases">
        <authorList>
            <person name="Devillers H."/>
        </authorList>
    </citation>
    <scope>NUCLEOTIDE SEQUENCE [LARGE SCALE GENOMIC DNA]</scope>
    <source>
        <strain evidence="2">CBS 10888</strain>
    </source>
</reference>
<dbReference type="InterPro" id="IPR029063">
    <property type="entry name" value="SAM-dependent_MTases_sf"/>
</dbReference>
<evidence type="ECO:0000313" key="2">
    <source>
        <dbReference type="EMBL" id="SCU78800.1"/>
    </source>
</evidence>
<keyword evidence="3" id="KW-1185">Reference proteome</keyword>
<proteinExistence type="predicted"/>
<protein>
    <submittedName>
        <fullName evidence="2">LADA_0A07734g1_1</fullName>
    </submittedName>
</protein>
<organism evidence="2 3">
    <name type="scientific">Lachancea dasiensis</name>
    <dbReference type="NCBI Taxonomy" id="1072105"/>
    <lineage>
        <taxon>Eukaryota</taxon>
        <taxon>Fungi</taxon>
        <taxon>Dikarya</taxon>
        <taxon>Ascomycota</taxon>
        <taxon>Saccharomycotina</taxon>
        <taxon>Saccharomycetes</taxon>
        <taxon>Saccharomycetales</taxon>
        <taxon>Saccharomycetaceae</taxon>
        <taxon>Lachancea</taxon>
    </lineage>
</organism>
<dbReference type="GO" id="GO:0016279">
    <property type="term" value="F:protein-lysine N-methyltransferase activity"/>
    <property type="evidence" value="ECO:0007669"/>
    <property type="project" value="EnsemblFungi"/>
</dbReference>
<dbReference type="AlphaFoldDB" id="A0A1G4IQK0"/>
<dbReference type="OrthoDB" id="194386at2759"/>
<dbReference type="EMBL" id="LT598460">
    <property type="protein sequence ID" value="SCU78800.1"/>
    <property type="molecule type" value="Genomic_DNA"/>
</dbReference>
<dbReference type="Pfam" id="PF10294">
    <property type="entry name" value="Methyltransf_16"/>
    <property type="match status" value="1"/>
</dbReference>
<evidence type="ECO:0000313" key="3">
    <source>
        <dbReference type="Proteomes" id="UP000190274"/>
    </source>
</evidence>
<dbReference type="GO" id="GO:0005737">
    <property type="term" value="C:cytoplasm"/>
    <property type="evidence" value="ECO:0007669"/>
    <property type="project" value="TreeGrafter"/>
</dbReference>
<dbReference type="SUPFAM" id="SSF53335">
    <property type="entry name" value="S-adenosyl-L-methionine-dependent methyltransferases"/>
    <property type="match status" value="1"/>
</dbReference>
<keyword evidence="1" id="KW-0808">Transferase</keyword>
<sequence>MERFYQLIHQRAPLAEVLDALSKAESIVPEELTVEFELVRSRNPFYAKKLVKALSENTHLFDEDANRNLSVVHRPTLNQEPIELNEWVFEQYVEFLSVGAPSPMFKDIIRYTFSRNLAVDVQEQPLLLCASGTTGFRTWEAALFLAEFLAQSPPALEDISHKHRVLELGAGTGLVSIAWAKLHGSQTKKLYVTDGDSTLVEQSARNNFALNGLDTAQDKYIFRRLWWGEDEIPDVDLILAADVTYDTSVIPHLVECLVTALVHQNSGNFALIAATVRNEETVAAFESCCSLRGLDFSIIAEKPIDPAPIRIYKIQHH</sequence>
<evidence type="ECO:0000256" key="1">
    <source>
        <dbReference type="ARBA" id="ARBA00022679"/>
    </source>
</evidence>
<dbReference type="Gene3D" id="3.40.50.150">
    <property type="entry name" value="Vaccinia Virus protein VP39"/>
    <property type="match status" value="1"/>
</dbReference>
<dbReference type="PANTHER" id="PTHR14614:SF130">
    <property type="entry name" value="PROTEIN-LYSINE N-METHYLTRANSFERASE EEF2KMT"/>
    <property type="match status" value="1"/>
</dbReference>
<accession>A0A1G4IQK0</accession>
<dbReference type="PANTHER" id="PTHR14614">
    <property type="entry name" value="HEPATOCELLULAR CARCINOMA-ASSOCIATED ANTIGEN"/>
    <property type="match status" value="1"/>
</dbReference>
<gene>
    <name evidence="2" type="ORF">LADA_0A07734G</name>
</gene>
<dbReference type="Proteomes" id="UP000190274">
    <property type="component" value="Chromosome A"/>
</dbReference>
<dbReference type="STRING" id="1266660.A0A1G4IQK0"/>